<dbReference type="InterPro" id="IPR021557">
    <property type="entry name" value="DUF3016"/>
</dbReference>
<comment type="caution">
    <text evidence="2">The sequence shown here is derived from an EMBL/GenBank/DDBJ whole genome shotgun (WGS) entry which is preliminary data.</text>
</comment>
<keyword evidence="3" id="KW-1185">Reference proteome</keyword>
<proteinExistence type="predicted"/>
<gene>
    <name evidence="2" type="ORF">EOE48_15255</name>
</gene>
<sequence>MSRRRAGALLALALLAPVPAGAQAPLSLRFVMPERYTDAENRWGSGLSLRVTLAEVERIVRDLVRRLPPGETLAVEVLDIDLAGFERPGAGTGLRVVTDVSPPRFRLRYTLTRRGRPVLSAQETVSDINFLLRARTLSSASGLAYERELLRGWFEDRILRRQPPPA</sequence>
<dbReference type="RefSeq" id="WP_127730584.1">
    <property type="nucleotide sequence ID" value="NZ_SACP01000014.1"/>
</dbReference>
<reference evidence="2 3" key="1">
    <citation type="submission" date="2019-01" db="EMBL/GenBank/DDBJ databases">
        <authorList>
            <person name="Chen W.-M."/>
        </authorList>
    </citation>
    <scope>NUCLEOTIDE SEQUENCE [LARGE SCALE GENOMIC DNA]</scope>
    <source>
        <strain evidence="2 3">TER-1</strain>
    </source>
</reference>
<evidence type="ECO:0000313" key="2">
    <source>
        <dbReference type="EMBL" id="RVU16823.1"/>
    </source>
</evidence>
<feature type="chain" id="PRO_5019232481" evidence="1">
    <location>
        <begin position="23"/>
        <end position="166"/>
    </location>
</feature>
<name>A0A437P3J7_9HYPH</name>
<dbReference type="OrthoDB" id="7375703at2"/>
<dbReference type="AlphaFoldDB" id="A0A437P3J7"/>
<feature type="signal peptide" evidence="1">
    <location>
        <begin position="1"/>
        <end position="22"/>
    </location>
</feature>
<evidence type="ECO:0000256" key="1">
    <source>
        <dbReference type="SAM" id="SignalP"/>
    </source>
</evidence>
<keyword evidence="1" id="KW-0732">Signal</keyword>
<evidence type="ECO:0000313" key="3">
    <source>
        <dbReference type="Proteomes" id="UP000286997"/>
    </source>
</evidence>
<organism evidence="2 3">
    <name type="scientific">Methylobacterium oryzihabitans</name>
    <dbReference type="NCBI Taxonomy" id="2499852"/>
    <lineage>
        <taxon>Bacteria</taxon>
        <taxon>Pseudomonadati</taxon>
        <taxon>Pseudomonadota</taxon>
        <taxon>Alphaproteobacteria</taxon>
        <taxon>Hyphomicrobiales</taxon>
        <taxon>Methylobacteriaceae</taxon>
        <taxon>Methylobacterium</taxon>
    </lineage>
</organism>
<dbReference type="Proteomes" id="UP000286997">
    <property type="component" value="Unassembled WGS sequence"/>
</dbReference>
<protein>
    <submittedName>
        <fullName evidence="2">DUF3016 domain-containing protein</fullName>
    </submittedName>
</protein>
<accession>A0A437P3J7</accession>
<dbReference type="EMBL" id="SACP01000014">
    <property type="protein sequence ID" value="RVU16823.1"/>
    <property type="molecule type" value="Genomic_DNA"/>
</dbReference>
<dbReference type="Pfam" id="PF11454">
    <property type="entry name" value="DUF3016"/>
    <property type="match status" value="1"/>
</dbReference>